<keyword evidence="2" id="KW-1185">Reference proteome</keyword>
<evidence type="ECO:0000313" key="2">
    <source>
        <dbReference type="Proteomes" id="UP001642360"/>
    </source>
</evidence>
<name>A0ABC8S2B9_9AQUA</name>
<comment type="caution">
    <text evidence="1">The sequence shown here is derived from an EMBL/GenBank/DDBJ whole genome shotgun (WGS) entry which is preliminary data.</text>
</comment>
<protein>
    <submittedName>
        <fullName evidence="1">Uncharacterized protein</fullName>
    </submittedName>
</protein>
<reference evidence="1 2" key="1">
    <citation type="submission" date="2024-02" db="EMBL/GenBank/DDBJ databases">
        <authorList>
            <person name="Vignale AGUSTIN F."/>
            <person name="Sosa J E."/>
            <person name="Modenutti C."/>
        </authorList>
    </citation>
    <scope>NUCLEOTIDE SEQUENCE [LARGE SCALE GENOMIC DNA]</scope>
</reference>
<accession>A0ABC8S2B9</accession>
<sequence length="59" mass="6710">MIVRIIRDYPAEHMVTLISCTFVTLQSAFVALAAERDPNAWKLRPDLELFGMHLKGPII</sequence>
<dbReference type="Proteomes" id="UP001642360">
    <property type="component" value="Unassembled WGS sequence"/>
</dbReference>
<evidence type="ECO:0000313" key="1">
    <source>
        <dbReference type="EMBL" id="CAK9149158.1"/>
    </source>
</evidence>
<gene>
    <name evidence="1" type="ORF">ILEXP_LOCUS17191</name>
</gene>
<dbReference type="EMBL" id="CAUOFW020001841">
    <property type="protein sequence ID" value="CAK9149158.1"/>
    <property type="molecule type" value="Genomic_DNA"/>
</dbReference>
<organism evidence="1 2">
    <name type="scientific">Ilex paraguariensis</name>
    <name type="common">yerba mate</name>
    <dbReference type="NCBI Taxonomy" id="185542"/>
    <lineage>
        <taxon>Eukaryota</taxon>
        <taxon>Viridiplantae</taxon>
        <taxon>Streptophyta</taxon>
        <taxon>Embryophyta</taxon>
        <taxon>Tracheophyta</taxon>
        <taxon>Spermatophyta</taxon>
        <taxon>Magnoliopsida</taxon>
        <taxon>eudicotyledons</taxon>
        <taxon>Gunneridae</taxon>
        <taxon>Pentapetalae</taxon>
        <taxon>asterids</taxon>
        <taxon>campanulids</taxon>
        <taxon>Aquifoliales</taxon>
        <taxon>Aquifoliaceae</taxon>
        <taxon>Ilex</taxon>
    </lineage>
</organism>
<proteinExistence type="predicted"/>
<dbReference type="AlphaFoldDB" id="A0ABC8S2B9"/>